<evidence type="ECO:0000313" key="1">
    <source>
        <dbReference type="EMBL" id="KIC92700.1"/>
    </source>
</evidence>
<protein>
    <submittedName>
        <fullName evidence="1">Uncharacterized protein</fullName>
    </submittedName>
</protein>
<name>A0A0C1IEV2_9BACT</name>
<dbReference type="AlphaFoldDB" id="A0A0C1IEV2"/>
<accession>A0A0C1IEV2</accession>
<evidence type="ECO:0000313" key="2">
    <source>
        <dbReference type="Proteomes" id="UP000031408"/>
    </source>
</evidence>
<gene>
    <name evidence="1" type="ORF">OI18_21520</name>
</gene>
<sequence length="296" mass="33308">MPSFTQRNRVFPTGEELPGGFYLDNIDPGYSFIPKMTVTAESSPGEYKLYNKFFKNIIGVYPSTFNDFPTVLQEFHLNHVIATVWYVDPLTFKPPQSQTQIFVFDTNIDEVVAGSPIESVTPAGAWPGDGSVIIDTSAGDVEIIARINVEELPGSEFLRWRTYKSGDYGPLPDETLVTIPQYMSDLVVAAYTSKNIFKPNFNVGRFIEQLNKFKDLIDQVVDPAPEEWVRLKEMLGVDDGTYANNEDLLDAIRNTDLKDADALRVKLAEVESRRARLLAADKLIAETLAKLDNRKR</sequence>
<organism evidence="1 2">
    <name type="scientific">Flavihumibacter solisilvae</name>
    <dbReference type="NCBI Taxonomy" id="1349421"/>
    <lineage>
        <taxon>Bacteria</taxon>
        <taxon>Pseudomonadati</taxon>
        <taxon>Bacteroidota</taxon>
        <taxon>Chitinophagia</taxon>
        <taxon>Chitinophagales</taxon>
        <taxon>Chitinophagaceae</taxon>
        <taxon>Flavihumibacter</taxon>
    </lineage>
</organism>
<reference evidence="1 2" key="1">
    <citation type="submission" date="2014-11" db="EMBL/GenBank/DDBJ databases">
        <title>Genome sequence of Flavihumibacter solisilvae 3-3.</title>
        <authorList>
            <person name="Zhou G."/>
            <person name="Li M."/>
            <person name="Wang G."/>
        </authorList>
    </citation>
    <scope>NUCLEOTIDE SEQUENCE [LARGE SCALE GENOMIC DNA]</scope>
    <source>
        <strain evidence="1 2">3-3</strain>
    </source>
</reference>
<proteinExistence type="predicted"/>
<dbReference type="Proteomes" id="UP000031408">
    <property type="component" value="Unassembled WGS sequence"/>
</dbReference>
<dbReference type="EMBL" id="JSVC01000032">
    <property type="protein sequence ID" value="KIC92700.1"/>
    <property type="molecule type" value="Genomic_DNA"/>
</dbReference>
<comment type="caution">
    <text evidence="1">The sequence shown here is derived from an EMBL/GenBank/DDBJ whole genome shotgun (WGS) entry which is preliminary data.</text>
</comment>
<dbReference type="STRING" id="1349421.OI18_21520"/>
<keyword evidence="2" id="KW-1185">Reference proteome</keyword>
<dbReference type="RefSeq" id="WP_039143909.1">
    <property type="nucleotide sequence ID" value="NZ_JSVC01000032.1"/>
</dbReference>